<accession>A0A4C1U2C3</accession>
<dbReference type="EMBL" id="BGZK01000119">
    <property type="protein sequence ID" value="GBP20523.1"/>
    <property type="molecule type" value="Genomic_DNA"/>
</dbReference>
<gene>
    <name evidence="1" type="ORF">EVAR_78900_1</name>
</gene>
<proteinExistence type="predicted"/>
<protein>
    <submittedName>
        <fullName evidence="1">Uncharacterized protein</fullName>
    </submittedName>
</protein>
<evidence type="ECO:0000313" key="2">
    <source>
        <dbReference type="Proteomes" id="UP000299102"/>
    </source>
</evidence>
<sequence>MLKKSQILSIQKRRLCMKRLMDVNEARETRKDSTKWEYVVPTFLGNKCEDNLGANAPPYCRFRRWHGDFKCAKISTKDDPHSGRPTTVAIEEMVKKKSKKNILADRHVTIISTLELLSRALFVPNKGKRLRNEIRKKQRGKLAKYASAHSSATAMAAIQEASKFLRILYIYPTLPLVLRSVETGSLLKKTSEVRLFKEVRSMRGVATVAYYNDPWIYRSFKEVIGKKTNKLPYWKVIRLAPFNVPSSRPFESVGASQLRFPIHTGRERDHDRELCHFGRRDGEVECAARKKSLFKAFGNRDLGGGSRLPYKRHQRADPCEMIFGNFRCYRPTDENGPY</sequence>
<name>A0A4C1U2C3_EUMVA</name>
<dbReference type="Proteomes" id="UP000299102">
    <property type="component" value="Unassembled WGS sequence"/>
</dbReference>
<reference evidence="1 2" key="1">
    <citation type="journal article" date="2019" name="Commun. Biol.">
        <title>The bagworm genome reveals a unique fibroin gene that provides high tensile strength.</title>
        <authorList>
            <person name="Kono N."/>
            <person name="Nakamura H."/>
            <person name="Ohtoshi R."/>
            <person name="Tomita M."/>
            <person name="Numata K."/>
            <person name="Arakawa K."/>
        </authorList>
    </citation>
    <scope>NUCLEOTIDE SEQUENCE [LARGE SCALE GENOMIC DNA]</scope>
</reference>
<organism evidence="1 2">
    <name type="scientific">Eumeta variegata</name>
    <name type="common">Bagworm moth</name>
    <name type="synonym">Eumeta japonica</name>
    <dbReference type="NCBI Taxonomy" id="151549"/>
    <lineage>
        <taxon>Eukaryota</taxon>
        <taxon>Metazoa</taxon>
        <taxon>Ecdysozoa</taxon>
        <taxon>Arthropoda</taxon>
        <taxon>Hexapoda</taxon>
        <taxon>Insecta</taxon>
        <taxon>Pterygota</taxon>
        <taxon>Neoptera</taxon>
        <taxon>Endopterygota</taxon>
        <taxon>Lepidoptera</taxon>
        <taxon>Glossata</taxon>
        <taxon>Ditrysia</taxon>
        <taxon>Tineoidea</taxon>
        <taxon>Psychidae</taxon>
        <taxon>Oiketicinae</taxon>
        <taxon>Eumeta</taxon>
    </lineage>
</organism>
<comment type="caution">
    <text evidence="1">The sequence shown here is derived from an EMBL/GenBank/DDBJ whole genome shotgun (WGS) entry which is preliminary data.</text>
</comment>
<keyword evidence="2" id="KW-1185">Reference proteome</keyword>
<dbReference type="AlphaFoldDB" id="A0A4C1U2C3"/>
<evidence type="ECO:0000313" key="1">
    <source>
        <dbReference type="EMBL" id="GBP20523.1"/>
    </source>
</evidence>